<dbReference type="HOGENOM" id="CLU_1602500_0_0_1"/>
<proteinExistence type="predicted"/>
<reference evidence="1" key="1">
    <citation type="submission" date="2015-01" db="EMBL/GenBank/DDBJ databases">
        <title>The Genome Sequence of Cladophialophora bantiana CBS 173.52.</title>
        <authorList>
            <consortium name="The Broad Institute Genomics Platform"/>
            <person name="Cuomo C."/>
            <person name="de Hoog S."/>
            <person name="Gorbushina A."/>
            <person name="Stielow B."/>
            <person name="Teixiera M."/>
            <person name="Abouelleil A."/>
            <person name="Chapman S.B."/>
            <person name="Priest M."/>
            <person name="Young S.K."/>
            <person name="Wortman J."/>
            <person name="Nusbaum C."/>
            <person name="Birren B."/>
        </authorList>
    </citation>
    <scope>NUCLEOTIDE SEQUENCE [LARGE SCALE GENOMIC DNA]</scope>
    <source>
        <strain evidence="1">CBS 173.52</strain>
    </source>
</reference>
<organism evidence="1 2">
    <name type="scientific">Cladophialophora bantiana (strain ATCC 10958 / CBS 173.52 / CDC B-1940 / NIH 8579)</name>
    <name type="common">Xylohypha bantiana</name>
    <dbReference type="NCBI Taxonomy" id="1442370"/>
    <lineage>
        <taxon>Eukaryota</taxon>
        <taxon>Fungi</taxon>
        <taxon>Dikarya</taxon>
        <taxon>Ascomycota</taxon>
        <taxon>Pezizomycotina</taxon>
        <taxon>Eurotiomycetes</taxon>
        <taxon>Chaetothyriomycetidae</taxon>
        <taxon>Chaetothyriales</taxon>
        <taxon>Herpotrichiellaceae</taxon>
        <taxon>Cladophialophora</taxon>
    </lineage>
</organism>
<dbReference type="VEuPathDB" id="FungiDB:Z519_01684"/>
<evidence type="ECO:0000313" key="1">
    <source>
        <dbReference type="EMBL" id="KIW98100.1"/>
    </source>
</evidence>
<dbReference type="AlphaFoldDB" id="A0A0D2I4D1"/>
<dbReference type="GeneID" id="27694612"/>
<dbReference type="RefSeq" id="XP_016624769.1">
    <property type="nucleotide sequence ID" value="XM_016759441.1"/>
</dbReference>
<dbReference type="OrthoDB" id="428577at2759"/>
<name>A0A0D2I4D1_CLAB1</name>
<sequence>MMGYFCHCRVRDDAVQVRRRTGYERVNISFKRTVGGSDNHQGLLATGNWRKSVTIAFDVQMLNADKPARVWPPFFKLYEELSNVHGSSDKVKSVNEIDEVEDRSFAVPTKALDNPFYAKSKSQTSVGVNNDEDISNLAGPISEFRPVFEMYHEWNHEFQGRNIAAS</sequence>
<dbReference type="Proteomes" id="UP000053789">
    <property type="component" value="Unassembled WGS sequence"/>
</dbReference>
<gene>
    <name evidence="1" type="ORF">Z519_01684</name>
</gene>
<evidence type="ECO:0000313" key="2">
    <source>
        <dbReference type="Proteomes" id="UP000053789"/>
    </source>
</evidence>
<dbReference type="EMBL" id="KN846981">
    <property type="protein sequence ID" value="KIW98100.1"/>
    <property type="molecule type" value="Genomic_DNA"/>
</dbReference>
<protein>
    <submittedName>
        <fullName evidence="1">Uncharacterized protein</fullName>
    </submittedName>
</protein>
<accession>A0A0D2I4D1</accession>
<keyword evidence="2" id="KW-1185">Reference proteome</keyword>